<reference evidence="1" key="1">
    <citation type="submission" date="2018-05" db="EMBL/GenBank/DDBJ databases">
        <authorList>
            <person name="Lanie J.A."/>
            <person name="Ng W.-L."/>
            <person name="Kazmierczak K.M."/>
            <person name="Andrzejewski T.M."/>
            <person name="Davidsen T.M."/>
            <person name="Wayne K.J."/>
            <person name="Tettelin H."/>
            <person name="Glass J.I."/>
            <person name="Rusch D."/>
            <person name="Podicherti R."/>
            <person name="Tsui H.-C.T."/>
            <person name="Winkler M.E."/>
        </authorList>
    </citation>
    <scope>NUCLEOTIDE SEQUENCE</scope>
</reference>
<organism evidence="1">
    <name type="scientific">marine metagenome</name>
    <dbReference type="NCBI Taxonomy" id="408172"/>
    <lineage>
        <taxon>unclassified sequences</taxon>
        <taxon>metagenomes</taxon>
        <taxon>ecological metagenomes</taxon>
    </lineage>
</organism>
<sequence>MEKTVPKPTSVCDPHNKYVVGVYADIKIAHESGKVEENWRHGQYRYRIHDFVLDHINTDKLKYVVCDENLAGDLSPDFEIIDIKSALRD</sequence>
<protein>
    <submittedName>
        <fullName evidence="1">Uncharacterized protein</fullName>
    </submittedName>
</protein>
<dbReference type="EMBL" id="UINC01102004">
    <property type="protein sequence ID" value="SVC63284.1"/>
    <property type="molecule type" value="Genomic_DNA"/>
</dbReference>
<gene>
    <name evidence="1" type="ORF">METZ01_LOCUS316138</name>
</gene>
<proteinExistence type="predicted"/>
<name>A0A382NQ26_9ZZZZ</name>
<accession>A0A382NQ26</accession>
<evidence type="ECO:0000313" key="1">
    <source>
        <dbReference type="EMBL" id="SVC63284.1"/>
    </source>
</evidence>
<dbReference type="AlphaFoldDB" id="A0A382NQ26"/>